<name>A0ABP9I0R7_9ACTN</name>
<gene>
    <name evidence="2" type="ORF">GCM10023205_61540</name>
</gene>
<dbReference type="Pfam" id="PF09250">
    <property type="entry name" value="Prim-Pol"/>
    <property type="match status" value="1"/>
</dbReference>
<dbReference type="SMART" id="SM00943">
    <property type="entry name" value="Prim-Pol"/>
    <property type="match status" value="1"/>
</dbReference>
<evidence type="ECO:0000259" key="1">
    <source>
        <dbReference type="SMART" id="SM00943"/>
    </source>
</evidence>
<organism evidence="2 3">
    <name type="scientific">Yinghuangia aomiensis</name>
    <dbReference type="NCBI Taxonomy" id="676205"/>
    <lineage>
        <taxon>Bacteria</taxon>
        <taxon>Bacillati</taxon>
        <taxon>Actinomycetota</taxon>
        <taxon>Actinomycetes</taxon>
        <taxon>Kitasatosporales</taxon>
        <taxon>Streptomycetaceae</taxon>
        <taxon>Yinghuangia</taxon>
    </lineage>
</organism>
<dbReference type="EMBL" id="BAABHS010000026">
    <property type="protein sequence ID" value="GAA4983398.1"/>
    <property type="molecule type" value="Genomic_DNA"/>
</dbReference>
<keyword evidence="3" id="KW-1185">Reference proteome</keyword>
<evidence type="ECO:0000313" key="2">
    <source>
        <dbReference type="EMBL" id="GAA4983398.1"/>
    </source>
</evidence>
<dbReference type="CDD" id="cd04859">
    <property type="entry name" value="Prim_Pol"/>
    <property type="match status" value="1"/>
</dbReference>
<dbReference type="Proteomes" id="UP001500466">
    <property type="component" value="Unassembled WGS sequence"/>
</dbReference>
<dbReference type="SUPFAM" id="SSF56747">
    <property type="entry name" value="Prim-pol domain"/>
    <property type="match status" value="1"/>
</dbReference>
<accession>A0ABP9I0R7</accession>
<sequence>MTSLNWRDNSHWSGRPAPCVHCGRPTNLLDDDRRHSHKLCAEAALDEAKRPTEAVADRNPFKAAALAWAARGWHVVPLVPGGKEPAIRDWPDRASTDRALIARHWERAPFNIGIVTEPSRLVVVDLDMPKHAEDKPKKEPWSGLNVRHGADVLTALAKNAGQPFPDRTFAVTTRSGGMHLYFAAPPGPALPSTVEKLGWKVDTRARRGYVIAAGSVVDGRPYTVARDVDVAPLPAWLLGILQPVPGPVRGPVALGAVRVASAYAATALRNETANVANAPEGTRNTALVRAARALGRLVVSDDIPRAVVEDALKEAAAAAGLSDAESIPSLRSALDWSIRNNRKGAA</sequence>
<feature type="domain" description="DNA primase/polymerase bifunctional N-terminal" evidence="1">
    <location>
        <begin position="65"/>
        <end position="237"/>
    </location>
</feature>
<evidence type="ECO:0000313" key="3">
    <source>
        <dbReference type="Proteomes" id="UP001500466"/>
    </source>
</evidence>
<protein>
    <recommendedName>
        <fullName evidence="1">DNA primase/polymerase bifunctional N-terminal domain-containing protein</fullName>
    </recommendedName>
</protein>
<comment type="caution">
    <text evidence="2">The sequence shown here is derived from an EMBL/GenBank/DDBJ whole genome shotgun (WGS) entry which is preliminary data.</text>
</comment>
<reference evidence="3" key="1">
    <citation type="journal article" date="2019" name="Int. J. Syst. Evol. Microbiol.">
        <title>The Global Catalogue of Microorganisms (GCM) 10K type strain sequencing project: providing services to taxonomists for standard genome sequencing and annotation.</title>
        <authorList>
            <consortium name="The Broad Institute Genomics Platform"/>
            <consortium name="The Broad Institute Genome Sequencing Center for Infectious Disease"/>
            <person name="Wu L."/>
            <person name="Ma J."/>
        </authorList>
    </citation>
    <scope>NUCLEOTIDE SEQUENCE [LARGE SCALE GENOMIC DNA]</scope>
    <source>
        <strain evidence="3">JCM 17986</strain>
    </source>
</reference>
<dbReference type="InterPro" id="IPR015330">
    <property type="entry name" value="DNA_primase/pol_bifunc_N"/>
</dbReference>
<proteinExistence type="predicted"/>